<dbReference type="PANTHER" id="PTHR30461">
    <property type="entry name" value="DNA-INVERTASE FROM LAMBDOID PROPHAGE"/>
    <property type="match status" value="1"/>
</dbReference>
<organism evidence="5 6">
    <name type="scientific">Flaviaesturariibacter aridisoli</name>
    <dbReference type="NCBI Taxonomy" id="2545761"/>
    <lineage>
        <taxon>Bacteria</taxon>
        <taxon>Pseudomonadati</taxon>
        <taxon>Bacteroidota</taxon>
        <taxon>Chitinophagia</taxon>
        <taxon>Chitinophagales</taxon>
        <taxon>Chitinophagaceae</taxon>
        <taxon>Flaviaestuariibacter</taxon>
    </lineage>
</organism>
<dbReference type="InterPro" id="IPR025827">
    <property type="entry name" value="Zn_ribbon_recom_dom"/>
</dbReference>
<evidence type="ECO:0000256" key="2">
    <source>
        <dbReference type="ARBA" id="ARBA00023172"/>
    </source>
</evidence>
<dbReference type="InterPro" id="IPR011109">
    <property type="entry name" value="DNA_bind_recombinase_dom"/>
</dbReference>
<feature type="domain" description="Resolvase/invertase-type recombinase catalytic" evidence="3">
    <location>
        <begin position="3"/>
        <end position="150"/>
    </location>
</feature>
<dbReference type="PANTHER" id="PTHR30461:SF2">
    <property type="entry name" value="SERINE RECOMBINASE PINE-RELATED"/>
    <property type="match status" value="1"/>
</dbReference>
<dbReference type="Pfam" id="PF00239">
    <property type="entry name" value="Resolvase"/>
    <property type="match status" value="1"/>
</dbReference>
<dbReference type="RefSeq" id="WP_131854431.1">
    <property type="nucleotide sequence ID" value="NZ_SKFH01000062.1"/>
</dbReference>
<protein>
    <submittedName>
        <fullName evidence="5">Recombinase family protein</fullName>
    </submittedName>
</protein>
<dbReference type="InterPro" id="IPR036162">
    <property type="entry name" value="Resolvase-like_N_sf"/>
</dbReference>
<dbReference type="PROSITE" id="PS51737">
    <property type="entry name" value="RECOMBINASE_DNA_BIND"/>
    <property type="match status" value="1"/>
</dbReference>
<dbReference type="EMBL" id="SKFH01000062">
    <property type="protein sequence ID" value="TCZ64586.1"/>
    <property type="molecule type" value="Genomic_DNA"/>
</dbReference>
<evidence type="ECO:0000256" key="1">
    <source>
        <dbReference type="ARBA" id="ARBA00023125"/>
    </source>
</evidence>
<evidence type="ECO:0000259" key="4">
    <source>
        <dbReference type="PROSITE" id="PS51737"/>
    </source>
</evidence>
<dbReference type="SMART" id="SM00857">
    <property type="entry name" value="Resolvase"/>
    <property type="match status" value="1"/>
</dbReference>
<dbReference type="GO" id="GO:0000150">
    <property type="term" value="F:DNA strand exchange activity"/>
    <property type="evidence" value="ECO:0007669"/>
    <property type="project" value="InterPro"/>
</dbReference>
<accession>A0A4V2WLV2</accession>
<reference evidence="5 6" key="1">
    <citation type="submission" date="2019-03" db="EMBL/GenBank/DDBJ databases">
        <authorList>
            <person name="Kim M.K.M."/>
        </authorList>
    </citation>
    <scope>NUCLEOTIDE SEQUENCE [LARGE SCALE GENOMIC DNA]</scope>
    <source>
        <strain evidence="5 6">17J68-15</strain>
    </source>
</reference>
<proteinExistence type="predicted"/>
<dbReference type="Pfam" id="PF13408">
    <property type="entry name" value="Zn_ribbon_recom"/>
    <property type="match status" value="1"/>
</dbReference>
<keyword evidence="1" id="KW-0238">DNA-binding</keyword>
<evidence type="ECO:0000259" key="3">
    <source>
        <dbReference type="PROSITE" id="PS51736"/>
    </source>
</evidence>
<comment type="caution">
    <text evidence="5">The sequence shown here is derived from an EMBL/GenBank/DDBJ whole genome shotgun (WGS) entry which is preliminary data.</text>
</comment>
<dbReference type="CDD" id="cd00338">
    <property type="entry name" value="Ser_Recombinase"/>
    <property type="match status" value="1"/>
</dbReference>
<dbReference type="InterPro" id="IPR050639">
    <property type="entry name" value="SSR_resolvase"/>
</dbReference>
<dbReference type="SUPFAM" id="SSF53041">
    <property type="entry name" value="Resolvase-like"/>
    <property type="match status" value="1"/>
</dbReference>
<evidence type="ECO:0000313" key="5">
    <source>
        <dbReference type="EMBL" id="TCZ64586.1"/>
    </source>
</evidence>
<dbReference type="Gene3D" id="3.40.50.1390">
    <property type="entry name" value="Resolvase, N-terminal catalytic domain"/>
    <property type="match status" value="1"/>
</dbReference>
<gene>
    <name evidence="5" type="ORF">E0486_18185</name>
</gene>
<dbReference type="InterPro" id="IPR038109">
    <property type="entry name" value="DNA_bind_recomb_sf"/>
</dbReference>
<dbReference type="AlphaFoldDB" id="A0A4V2WLV2"/>
<dbReference type="InterPro" id="IPR006119">
    <property type="entry name" value="Resolv_N"/>
</dbReference>
<feature type="domain" description="Recombinase" evidence="4">
    <location>
        <begin position="157"/>
        <end position="264"/>
    </location>
</feature>
<sequence>MKRVILATRVSSDEQAKGYSLQNQEEALRAFCSKEGHQIVQTYREDHSAKNFNRPEFKKLLQFIRANKGKVDLLLVTTWCRFSRNLTESFKMIERLRGYGVEVQAIEQPLDLSIPENQMILAVYLSLPDIDNRRRSIKITTGVRSAKKEGRWLGQPPFGYKRTWDEKGKPKIEPGPQADLVKKAFAFIAQGKTQAEVRELLKKSGKYFSRSTFSELIRNRVYIGEVRVKEEDGSSYWVKGLHDGLVSADTFSRVQASLEGRLHKLGFVKAKSARPDFPLRGAILCGNCQNPLTGSASKGRNGYHAYYHCNHCHEVRLRAAQVHDHVEAIFGEMKLSKNATALYKLMLSHLLKKQEVEKVRPKEKIEEDLRRNEERSRNIEDDYVDRKIDTETFNRMQLRFKAEREKLQAELAAQTKAESPYQELLKKGLALVGNLPALYGKADIQQKKDILGSIFPEKLLFSKNECRTARINEVLRLILAMDAGFGHKKTGQTFKNLSLSGDVEDTGVEPVTFPPAGGTR</sequence>
<dbReference type="PROSITE" id="PS51736">
    <property type="entry name" value="RECOMBINASES_3"/>
    <property type="match status" value="1"/>
</dbReference>
<dbReference type="OrthoDB" id="9815006at2"/>
<keyword evidence="6" id="KW-1185">Reference proteome</keyword>
<keyword evidence="2" id="KW-0233">DNA recombination</keyword>
<evidence type="ECO:0000313" key="6">
    <source>
        <dbReference type="Proteomes" id="UP000295164"/>
    </source>
</evidence>
<dbReference type="Pfam" id="PF07508">
    <property type="entry name" value="Recombinase"/>
    <property type="match status" value="1"/>
</dbReference>
<dbReference type="Proteomes" id="UP000295164">
    <property type="component" value="Unassembled WGS sequence"/>
</dbReference>
<name>A0A4V2WLV2_9BACT</name>
<dbReference type="GO" id="GO:0003677">
    <property type="term" value="F:DNA binding"/>
    <property type="evidence" value="ECO:0007669"/>
    <property type="project" value="UniProtKB-KW"/>
</dbReference>
<dbReference type="Gene3D" id="3.90.1750.20">
    <property type="entry name" value="Putative Large Serine Recombinase, Chain B, Domain 2"/>
    <property type="match status" value="1"/>
</dbReference>